<evidence type="ECO:0000313" key="2">
    <source>
        <dbReference type="Proteomes" id="UP000266677"/>
    </source>
</evidence>
<keyword evidence="2" id="KW-1185">Reference proteome</keyword>
<dbReference type="EMBL" id="QZFU01000006">
    <property type="protein sequence ID" value="RJO79843.1"/>
    <property type="molecule type" value="Genomic_DNA"/>
</dbReference>
<sequence length="81" mass="7548">MGAVVSTGGLAFPAAAGFDPVSGFLARTVLGTAGAAMLDHTAEGALTLTPASAAVVEAGITYAAADAASAAAVTATAPRSV</sequence>
<proteinExistence type="predicted"/>
<dbReference type="Proteomes" id="UP000266677">
    <property type="component" value="Unassembled WGS sequence"/>
</dbReference>
<gene>
    <name evidence="1" type="ORF">D5S18_00785</name>
</gene>
<organism evidence="1 2">
    <name type="scientific">Nocardia panacis</name>
    <dbReference type="NCBI Taxonomy" id="2340916"/>
    <lineage>
        <taxon>Bacteria</taxon>
        <taxon>Bacillati</taxon>
        <taxon>Actinomycetota</taxon>
        <taxon>Actinomycetes</taxon>
        <taxon>Mycobacteriales</taxon>
        <taxon>Nocardiaceae</taxon>
        <taxon>Nocardia</taxon>
    </lineage>
</organism>
<reference evidence="1 2" key="1">
    <citation type="submission" date="2018-09" db="EMBL/GenBank/DDBJ databases">
        <title>YIM PH21274 draft genome.</title>
        <authorList>
            <person name="Miao C."/>
        </authorList>
    </citation>
    <scope>NUCLEOTIDE SEQUENCE [LARGE SCALE GENOMIC DNA]</scope>
    <source>
        <strain evidence="1 2">YIM PH 21724</strain>
    </source>
</reference>
<accession>A0A3A4KQ66</accession>
<dbReference type="AlphaFoldDB" id="A0A3A4KQ66"/>
<comment type="caution">
    <text evidence="1">The sequence shown here is derived from an EMBL/GenBank/DDBJ whole genome shotgun (WGS) entry which is preliminary data.</text>
</comment>
<protein>
    <submittedName>
        <fullName evidence="1">Uncharacterized protein</fullName>
    </submittedName>
</protein>
<evidence type="ECO:0000313" key="1">
    <source>
        <dbReference type="EMBL" id="RJO79843.1"/>
    </source>
</evidence>
<name>A0A3A4KQ66_9NOCA</name>